<dbReference type="SMART" id="SM00562">
    <property type="entry name" value="NDK"/>
    <property type="match status" value="1"/>
</dbReference>
<dbReference type="Pfam" id="PF00334">
    <property type="entry name" value="NDK"/>
    <property type="match status" value="1"/>
</dbReference>
<protein>
    <submittedName>
        <fullName evidence="5">Nucleoside diphosphate kinase 7</fullName>
    </submittedName>
</protein>
<comment type="similarity">
    <text evidence="3">Belongs to the NDK family.</text>
</comment>
<dbReference type="AlphaFoldDB" id="A0A7T8QVZ8"/>
<evidence type="ECO:0000256" key="1">
    <source>
        <dbReference type="ARBA" id="ARBA00004496"/>
    </source>
</evidence>
<dbReference type="PANTHER" id="PTHR43109:SF2">
    <property type="entry name" value="NUCLEOSIDE DIPHOSPHATE KINASE 7"/>
    <property type="match status" value="1"/>
</dbReference>
<dbReference type="GO" id="GO:0016301">
    <property type="term" value="F:kinase activity"/>
    <property type="evidence" value="ECO:0007669"/>
    <property type="project" value="UniProtKB-KW"/>
</dbReference>
<dbReference type="CDD" id="cd04412">
    <property type="entry name" value="NDPk7B"/>
    <property type="match status" value="1"/>
</dbReference>
<dbReference type="EMBL" id="CP045890">
    <property type="protein sequence ID" value="QQP57124.1"/>
    <property type="molecule type" value="Genomic_DNA"/>
</dbReference>
<dbReference type="GO" id="GO:0005813">
    <property type="term" value="C:centrosome"/>
    <property type="evidence" value="ECO:0007669"/>
    <property type="project" value="TreeGrafter"/>
</dbReference>
<proteinExistence type="inferred from homology"/>
<dbReference type="Proteomes" id="UP000595437">
    <property type="component" value="Chromosome 1"/>
</dbReference>
<accession>A0A7T8QVZ8</accession>
<dbReference type="InterPro" id="IPR036850">
    <property type="entry name" value="NDK-like_dom_sf"/>
</dbReference>
<evidence type="ECO:0000313" key="5">
    <source>
        <dbReference type="EMBL" id="QQP57124.1"/>
    </source>
</evidence>
<comment type="caution">
    <text evidence="3">Lacks conserved residue(s) required for the propagation of feature annotation.</text>
</comment>
<reference evidence="6" key="1">
    <citation type="submission" date="2021-01" db="EMBL/GenBank/DDBJ databases">
        <title>Caligus Genome Assembly.</title>
        <authorList>
            <person name="Gallardo-Escarate C."/>
        </authorList>
    </citation>
    <scope>NUCLEOTIDE SEQUENCE [LARGE SCALE GENOMIC DNA]</scope>
</reference>
<gene>
    <name evidence="5" type="ORF">FKW44_002003</name>
</gene>
<dbReference type="GO" id="GO:0005879">
    <property type="term" value="C:axonemal microtubule"/>
    <property type="evidence" value="ECO:0007669"/>
    <property type="project" value="TreeGrafter"/>
</dbReference>
<evidence type="ECO:0000313" key="6">
    <source>
        <dbReference type="Proteomes" id="UP000595437"/>
    </source>
</evidence>
<keyword evidence="5" id="KW-0808">Transferase</keyword>
<evidence type="ECO:0000259" key="4">
    <source>
        <dbReference type="SMART" id="SM00562"/>
    </source>
</evidence>
<dbReference type="InterPro" id="IPR034907">
    <property type="entry name" value="NDK-like_dom"/>
</dbReference>
<dbReference type="SUPFAM" id="SSF54919">
    <property type="entry name" value="Nucleoside diphosphate kinase, NDK"/>
    <property type="match status" value="1"/>
</dbReference>
<dbReference type="InterPro" id="IPR037993">
    <property type="entry name" value="NDPk7B"/>
</dbReference>
<sequence>DLDFFFSSPHRPRSSALLRNSTCIIVKPHALKAGILPSLISDIQLRADHLTISALETFHLQASQAEEFFEVYKGISEDYPGMVKELSSGRCLALEISDPRGNLNETDTEIVNRVRDLVGPKDPAISKLLRPQSLRAKYGVSRDHNGVHCTDLPEDGVLEVEYFFDILQH</sequence>
<organism evidence="5 6">
    <name type="scientific">Caligus rogercresseyi</name>
    <name type="common">Sea louse</name>
    <dbReference type="NCBI Taxonomy" id="217165"/>
    <lineage>
        <taxon>Eukaryota</taxon>
        <taxon>Metazoa</taxon>
        <taxon>Ecdysozoa</taxon>
        <taxon>Arthropoda</taxon>
        <taxon>Crustacea</taxon>
        <taxon>Multicrustacea</taxon>
        <taxon>Hexanauplia</taxon>
        <taxon>Copepoda</taxon>
        <taxon>Siphonostomatoida</taxon>
        <taxon>Caligidae</taxon>
        <taxon>Caligus</taxon>
    </lineage>
</organism>
<comment type="subcellular location">
    <subcellularLocation>
        <location evidence="1">Cytoplasm</location>
    </subcellularLocation>
</comment>
<dbReference type="PANTHER" id="PTHR43109">
    <property type="entry name" value="NUCLEOSIDE DIPHOSPHATE KINASE 7"/>
    <property type="match status" value="1"/>
</dbReference>
<feature type="non-terminal residue" evidence="5">
    <location>
        <position position="1"/>
    </location>
</feature>
<feature type="domain" description="Nucleoside diphosphate kinase-like" evidence="4">
    <location>
        <begin position="19"/>
        <end position="168"/>
    </location>
</feature>
<evidence type="ECO:0000256" key="3">
    <source>
        <dbReference type="PROSITE-ProRule" id="PRU00706"/>
    </source>
</evidence>
<dbReference type="OrthoDB" id="270127at2759"/>
<dbReference type="Gene3D" id="3.30.70.141">
    <property type="entry name" value="Nucleoside diphosphate kinase-like domain"/>
    <property type="match status" value="1"/>
</dbReference>
<name>A0A7T8QVZ8_CALRO</name>
<dbReference type="PROSITE" id="PS51374">
    <property type="entry name" value="NDPK_LIKE"/>
    <property type="match status" value="1"/>
</dbReference>
<keyword evidence="5" id="KW-0418">Kinase</keyword>
<keyword evidence="6" id="KW-1185">Reference proteome</keyword>
<keyword evidence="2" id="KW-0963">Cytoplasm</keyword>
<evidence type="ECO:0000256" key="2">
    <source>
        <dbReference type="ARBA" id="ARBA00022490"/>
    </source>
</evidence>